<evidence type="ECO:0000313" key="2">
    <source>
        <dbReference type="EMBL" id="MCK6258188.1"/>
    </source>
</evidence>
<evidence type="ECO:0000256" key="1">
    <source>
        <dbReference type="SAM" id="Phobius"/>
    </source>
</evidence>
<keyword evidence="1" id="KW-0812">Transmembrane</keyword>
<reference evidence="2" key="1">
    <citation type="submission" date="2021-09" db="EMBL/GenBank/DDBJ databases">
        <title>Genome analysis of Fictibacillus sp. KIGAM418 isolated from marine sediment.</title>
        <authorList>
            <person name="Seo M.-J."/>
            <person name="Cho E.-S."/>
            <person name="Hwang C.Y."/>
        </authorList>
    </citation>
    <scope>NUCLEOTIDE SEQUENCE</scope>
    <source>
        <strain evidence="2">KIGAM418</strain>
    </source>
</reference>
<protein>
    <submittedName>
        <fullName evidence="2">Uncharacterized protein</fullName>
    </submittedName>
</protein>
<proteinExistence type="predicted"/>
<dbReference type="EMBL" id="JAIWJX010000002">
    <property type="protein sequence ID" value="MCK6258188.1"/>
    <property type="molecule type" value="Genomic_DNA"/>
</dbReference>
<sequence>MKKSAELYPKKINIYTIIVTAVVLHLVLFLFHSLQPTDFIISIGLIWGVIEHNKAVGNLKG</sequence>
<evidence type="ECO:0000313" key="3">
    <source>
        <dbReference type="Proteomes" id="UP001139011"/>
    </source>
</evidence>
<organism evidence="2 3">
    <name type="scientific">Fictibacillus marinisediminis</name>
    <dbReference type="NCBI Taxonomy" id="2878389"/>
    <lineage>
        <taxon>Bacteria</taxon>
        <taxon>Bacillati</taxon>
        <taxon>Bacillota</taxon>
        <taxon>Bacilli</taxon>
        <taxon>Bacillales</taxon>
        <taxon>Fictibacillaceae</taxon>
        <taxon>Fictibacillus</taxon>
    </lineage>
</organism>
<dbReference type="Proteomes" id="UP001139011">
    <property type="component" value="Unassembled WGS sequence"/>
</dbReference>
<keyword evidence="1" id="KW-1133">Transmembrane helix</keyword>
<dbReference type="RefSeq" id="WP_248253528.1">
    <property type="nucleotide sequence ID" value="NZ_JAIWJX010000002.1"/>
</dbReference>
<dbReference type="AlphaFoldDB" id="A0A9X1XEQ5"/>
<keyword evidence="3" id="KW-1185">Reference proteome</keyword>
<keyword evidence="1" id="KW-0472">Membrane</keyword>
<comment type="caution">
    <text evidence="2">The sequence shown here is derived from an EMBL/GenBank/DDBJ whole genome shotgun (WGS) entry which is preliminary data.</text>
</comment>
<accession>A0A9X1XEQ5</accession>
<feature type="transmembrane region" description="Helical" evidence="1">
    <location>
        <begin position="12"/>
        <end position="31"/>
    </location>
</feature>
<name>A0A9X1XEQ5_9BACL</name>
<gene>
    <name evidence="2" type="ORF">LCY76_16560</name>
</gene>